<keyword evidence="8" id="KW-0408">Iron</keyword>
<name>A0AAN8PDB8_PATCE</name>
<dbReference type="FunFam" id="3.40.50.80:FF:000004">
    <property type="entry name" value="NADPH oxidase isoform 2"/>
    <property type="match status" value="1"/>
</dbReference>
<dbReference type="PRINTS" id="PR00466">
    <property type="entry name" value="GP91PHOX"/>
</dbReference>
<dbReference type="InterPro" id="IPR000778">
    <property type="entry name" value="Cyt_b245_heavy_chain"/>
</dbReference>
<comment type="caution">
    <text evidence="14">The sequence shown here is derived from an EMBL/GenBank/DDBJ whole genome shotgun (WGS) entry which is preliminary data.</text>
</comment>
<keyword evidence="10" id="KW-0325">Glycoprotein</keyword>
<evidence type="ECO:0000313" key="15">
    <source>
        <dbReference type="Proteomes" id="UP001347796"/>
    </source>
</evidence>
<keyword evidence="9 12" id="KW-0472">Membrane</keyword>
<dbReference type="Proteomes" id="UP001347796">
    <property type="component" value="Unassembled WGS sequence"/>
</dbReference>
<dbReference type="SFLD" id="SFLDG01168">
    <property type="entry name" value="Ferric_reductase_subgroup_(FRE"/>
    <property type="match status" value="1"/>
</dbReference>
<dbReference type="Pfam" id="PF08030">
    <property type="entry name" value="NAD_binding_6"/>
    <property type="match status" value="1"/>
</dbReference>
<organism evidence="14 15">
    <name type="scientific">Patella caerulea</name>
    <name type="common">Rayed Mediterranean limpet</name>
    <dbReference type="NCBI Taxonomy" id="87958"/>
    <lineage>
        <taxon>Eukaryota</taxon>
        <taxon>Metazoa</taxon>
        <taxon>Spiralia</taxon>
        <taxon>Lophotrochozoa</taxon>
        <taxon>Mollusca</taxon>
        <taxon>Gastropoda</taxon>
        <taxon>Patellogastropoda</taxon>
        <taxon>Patelloidea</taxon>
        <taxon>Patellidae</taxon>
        <taxon>Patella</taxon>
    </lineage>
</organism>
<evidence type="ECO:0000256" key="7">
    <source>
        <dbReference type="ARBA" id="ARBA00023002"/>
    </source>
</evidence>
<feature type="transmembrane region" description="Helical" evidence="12">
    <location>
        <begin position="165"/>
        <end position="187"/>
    </location>
</feature>
<dbReference type="InterPro" id="IPR017938">
    <property type="entry name" value="Riboflavin_synthase-like_b-brl"/>
</dbReference>
<dbReference type="CDD" id="cd06186">
    <property type="entry name" value="NOX_Duox_like_FAD_NADP"/>
    <property type="match status" value="1"/>
</dbReference>
<keyword evidence="4 12" id="KW-0812">Transmembrane</keyword>
<dbReference type="InterPro" id="IPR039261">
    <property type="entry name" value="FNR_nucleotide-bd"/>
</dbReference>
<proteinExistence type="predicted"/>
<evidence type="ECO:0000259" key="13">
    <source>
        <dbReference type="PROSITE" id="PS51384"/>
    </source>
</evidence>
<dbReference type="Gene3D" id="3.40.50.80">
    <property type="entry name" value="Nucleotide-binding domain of ferredoxin-NADP reductase (FNR) module"/>
    <property type="match status" value="1"/>
</dbReference>
<feature type="transmembrane region" description="Helical" evidence="12">
    <location>
        <begin position="199"/>
        <end position="223"/>
    </location>
</feature>
<evidence type="ECO:0000256" key="2">
    <source>
        <dbReference type="ARBA" id="ARBA00022475"/>
    </source>
</evidence>
<evidence type="ECO:0000313" key="14">
    <source>
        <dbReference type="EMBL" id="KAK6170396.1"/>
    </source>
</evidence>
<gene>
    <name evidence="14" type="ORF">SNE40_018801</name>
</gene>
<dbReference type="InterPro" id="IPR050369">
    <property type="entry name" value="RBOH/FRE"/>
</dbReference>
<keyword evidence="2" id="KW-1003">Cell membrane</keyword>
<dbReference type="AlphaFoldDB" id="A0AAN8PDB8"/>
<dbReference type="SFLD" id="SFLDS00052">
    <property type="entry name" value="Ferric_Reductase_Domain"/>
    <property type="match status" value="1"/>
</dbReference>
<dbReference type="PANTHER" id="PTHR11972:SF191">
    <property type="entry name" value="FAD-BINDING FR-TYPE DOMAIN-CONTAINING PROTEIN"/>
    <property type="match status" value="1"/>
</dbReference>
<comment type="catalytic activity">
    <reaction evidence="11">
        <text>NADPH + 2 O2 = 2 superoxide + NADP(+) + H(+)</text>
        <dbReference type="Rhea" id="RHEA:63180"/>
        <dbReference type="ChEBI" id="CHEBI:15378"/>
        <dbReference type="ChEBI" id="CHEBI:15379"/>
        <dbReference type="ChEBI" id="CHEBI:18421"/>
        <dbReference type="ChEBI" id="CHEBI:57783"/>
        <dbReference type="ChEBI" id="CHEBI:58349"/>
    </reaction>
</comment>
<keyword evidence="7" id="KW-0560">Oxidoreductase</keyword>
<reference evidence="14 15" key="1">
    <citation type="submission" date="2024-01" db="EMBL/GenBank/DDBJ databases">
        <title>The genome of the rayed Mediterranean limpet Patella caerulea (Linnaeus, 1758).</title>
        <authorList>
            <person name="Anh-Thu Weber A."/>
            <person name="Halstead-Nussloch G."/>
        </authorList>
    </citation>
    <scope>NUCLEOTIDE SEQUENCE [LARGE SCALE GENOMIC DNA]</scope>
    <source>
        <strain evidence="14">AATW-2023a</strain>
        <tissue evidence="14">Whole specimen</tissue>
    </source>
</reference>
<evidence type="ECO:0000256" key="11">
    <source>
        <dbReference type="ARBA" id="ARBA00049908"/>
    </source>
</evidence>
<dbReference type="PROSITE" id="PS51384">
    <property type="entry name" value="FAD_FR"/>
    <property type="match status" value="1"/>
</dbReference>
<evidence type="ECO:0000256" key="10">
    <source>
        <dbReference type="ARBA" id="ARBA00023180"/>
    </source>
</evidence>
<accession>A0AAN8PDB8</accession>
<dbReference type="InterPro" id="IPR017927">
    <property type="entry name" value="FAD-bd_FR_type"/>
</dbReference>
<dbReference type="GO" id="GO:0016175">
    <property type="term" value="F:superoxide-generating NAD(P)H oxidase activity"/>
    <property type="evidence" value="ECO:0007669"/>
    <property type="project" value="TreeGrafter"/>
</dbReference>
<dbReference type="SUPFAM" id="SSF52343">
    <property type="entry name" value="Ferredoxin reductase-like, C-terminal NADP-linked domain"/>
    <property type="match status" value="1"/>
</dbReference>
<keyword evidence="6 12" id="KW-1133">Transmembrane helix</keyword>
<comment type="subcellular location">
    <subcellularLocation>
        <location evidence="1">Cell membrane</location>
        <topology evidence="1">Multi-pass membrane protein</topology>
    </subcellularLocation>
</comment>
<dbReference type="GO" id="GO:0006952">
    <property type="term" value="P:defense response"/>
    <property type="evidence" value="ECO:0007669"/>
    <property type="project" value="TreeGrafter"/>
</dbReference>
<dbReference type="GO" id="GO:0046872">
    <property type="term" value="F:metal ion binding"/>
    <property type="evidence" value="ECO:0007669"/>
    <property type="project" value="UniProtKB-KW"/>
</dbReference>
<evidence type="ECO:0000256" key="9">
    <source>
        <dbReference type="ARBA" id="ARBA00023136"/>
    </source>
</evidence>
<evidence type="ECO:0000256" key="1">
    <source>
        <dbReference type="ARBA" id="ARBA00004651"/>
    </source>
</evidence>
<dbReference type="GO" id="GO:0042554">
    <property type="term" value="P:superoxide anion generation"/>
    <property type="evidence" value="ECO:0007669"/>
    <property type="project" value="TreeGrafter"/>
</dbReference>
<feature type="transmembrane region" description="Helical" evidence="12">
    <location>
        <begin position="263"/>
        <end position="282"/>
    </location>
</feature>
<evidence type="ECO:0000256" key="3">
    <source>
        <dbReference type="ARBA" id="ARBA00022617"/>
    </source>
</evidence>
<dbReference type="SUPFAM" id="SSF63380">
    <property type="entry name" value="Riboflavin synthase domain-like"/>
    <property type="match status" value="1"/>
</dbReference>
<dbReference type="GO" id="GO:0043020">
    <property type="term" value="C:NADPH oxidase complex"/>
    <property type="evidence" value="ECO:0007669"/>
    <property type="project" value="TreeGrafter"/>
</dbReference>
<evidence type="ECO:0000256" key="8">
    <source>
        <dbReference type="ARBA" id="ARBA00023004"/>
    </source>
</evidence>
<keyword evidence="3" id="KW-0349">Heme</keyword>
<evidence type="ECO:0000256" key="12">
    <source>
        <dbReference type="SAM" id="Phobius"/>
    </source>
</evidence>
<dbReference type="Pfam" id="PF01794">
    <property type="entry name" value="Ferric_reduct"/>
    <property type="match status" value="1"/>
</dbReference>
<feature type="transmembrane region" description="Helical" evidence="12">
    <location>
        <begin position="396"/>
        <end position="417"/>
    </location>
</feature>
<dbReference type="EMBL" id="JAZGQO010000014">
    <property type="protein sequence ID" value="KAK6170396.1"/>
    <property type="molecule type" value="Genomic_DNA"/>
</dbReference>
<keyword evidence="5" id="KW-0479">Metal-binding</keyword>
<feature type="transmembrane region" description="Helical" evidence="12">
    <location>
        <begin position="45"/>
        <end position="69"/>
    </location>
</feature>
<evidence type="ECO:0000256" key="6">
    <source>
        <dbReference type="ARBA" id="ARBA00022989"/>
    </source>
</evidence>
<dbReference type="InterPro" id="IPR013130">
    <property type="entry name" value="Fe3_Rdtase_TM_dom"/>
</dbReference>
<dbReference type="InterPro" id="IPR013121">
    <property type="entry name" value="Fe_red_NAD-bd_6"/>
</dbReference>
<keyword evidence="15" id="KW-1185">Reference proteome</keyword>
<dbReference type="Pfam" id="PF08022">
    <property type="entry name" value="FAD_binding_8"/>
    <property type="match status" value="1"/>
</dbReference>
<dbReference type="SFLD" id="SFLDG01169">
    <property type="entry name" value="NADPH_oxidase_subgroup_(NOX)"/>
    <property type="match status" value="1"/>
</dbReference>
<dbReference type="PANTHER" id="PTHR11972">
    <property type="entry name" value="NADPH OXIDASE"/>
    <property type="match status" value="1"/>
</dbReference>
<evidence type="ECO:0000256" key="5">
    <source>
        <dbReference type="ARBA" id="ARBA00022723"/>
    </source>
</evidence>
<feature type="domain" description="FAD-binding FR-type" evidence="13">
    <location>
        <begin position="283"/>
        <end position="390"/>
    </location>
</feature>
<sequence>MGELVVNELPKWIVVSLWLIINMAIFLGTFFSYQSSAEYFYLRLIVGNALCVARASAACLNFNCLLVLLPVCRNFVSFIKGACVRCHRVRRQLDRQITYHKYTAYMICLQTAIHISAHCFDFERMITAYDNPDKSIQAVSNLPTSPNGTWVNPVRNPSTDATKEAVSTVSGVSGIIITLCLILIVSSSTETIRRWYFELFWYMHHLFIIFFIGLVIHGIQQIIHKQTNISSHNPENCYKKFDQWDSIKECPIPQFSGSPPQSWIWILIPVIIFIIERIVRFVRSFQRVVITKVVKHPSNVYELHMKKKGFYAEPGQYVFLHCPSISQLEWHPFTLTSAPGEDHISVHIRRVGDWTEELAKKCHVDEGEFQEAWKLPKIAIDGPYGTATEDFFRFDIAVLIASGIGVTPFASVLRYIWHKYSQKRNEFQLKNVHLYWVCPSTSSFEWLQDLLNSLEMQMAQIGKADFLTHNIYLTSGWDSDQAKNIFLHDNSERDAVTGLQQKTHYGRPQWNKVFGDLANAHKGMKIGVFFCGSKELSTKLHRHCNENSSESTGTRFYYNKENF</sequence>
<evidence type="ECO:0000256" key="4">
    <source>
        <dbReference type="ARBA" id="ARBA00022692"/>
    </source>
</evidence>
<dbReference type="FunFam" id="2.40.30.10:FF:000030">
    <property type="entry name" value="cytochrome b-245 heavy chain"/>
    <property type="match status" value="1"/>
</dbReference>
<dbReference type="InterPro" id="IPR013112">
    <property type="entry name" value="FAD-bd_8"/>
</dbReference>
<feature type="transmembrane region" description="Helical" evidence="12">
    <location>
        <begin position="12"/>
        <end position="33"/>
    </location>
</feature>
<dbReference type="Gene3D" id="2.40.30.10">
    <property type="entry name" value="Translation factors"/>
    <property type="match status" value="1"/>
</dbReference>
<protein>
    <recommendedName>
        <fullName evidence="13">FAD-binding FR-type domain-containing protein</fullName>
    </recommendedName>
</protein>